<gene>
    <name evidence="1" type="ORF">GFSPODELE1_LOCUS10382</name>
</gene>
<keyword evidence="2" id="KW-1185">Reference proteome</keyword>
<dbReference type="Proteomes" id="UP001497453">
    <property type="component" value="Chromosome 8"/>
</dbReference>
<sequence>MISFLTSARGLFGTYLMQDDISVSLVLTPLYDYLLPPPMWRLFVALFVVGLHGDMHLRTSAPARCKRFVPRRRIQTTLCTYRLLFLIGLYVSATMCCGIKRNALNLLYICQILMNSSFRLSVSPSTRYAVLTRRIMILDKEAAPMMPVNTCLLHTIDFLLSAPNPIQARLHVFHYLGPYLLQTDGVPFKHCG</sequence>
<evidence type="ECO:0000313" key="2">
    <source>
        <dbReference type="Proteomes" id="UP001497453"/>
    </source>
</evidence>
<organism evidence="1 2">
    <name type="scientific">Somion occarium</name>
    <dbReference type="NCBI Taxonomy" id="3059160"/>
    <lineage>
        <taxon>Eukaryota</taxon>
        <taxon>Fungi</taxon>
        <taxon>Dikarya</taxon>
        <taxon>Basidiomycota</taxon>
        <taxon>Agaricomycotina</taxon>
        <taxon>Agaricomycetes</taxon>
        <taxon>Polyporales</taxon>
        <taxon>Cerrenaceae</taxon>
        <taxon>Somion</taxon>
    </lineage>
</organism>
<name>A0ABP1E6M2_9APHY</name>
<reference evidence="2" key="1">
    <citation type="submission" date="2024-04" db="EMBL/GenBank/DDBJ databases">
        <authorList>
            <person name="Shaw F."/>
            <person name="Minotto A."/>
        </authorList>
    </citation>
    <scope>NUCLEOTIDE SEQUENCE [LARGE SCALE GENOMIC DNA]</scope>
</reference>
<accession>A0ABP1E6M2</accession>
<dbReference type="EMBL" id="OZ037951">
    <property type="protein sequence ID" value="CAL1715700.1"/>
    <property type="molecule type" value="Genomic_DNA"/>
</dbReference>
<protein>
    <submittedName>
        <fullName evidence="1">Uncharacterized protein</fullName>
    </submittedName>
</protein>
<proteinExistence type="predicted"/>
<evidence type="ECO:0000313" key="1">
    <source>
        <dbReference type="EMBL" id="CAL1715700.1"/>
    </source>
</evidence>